<evidence type="ECO:0000256" key="2">
    <source>
        <dbReference type="ARBA" id="ARBA00022737"/>
    </source>
</evidence>
<dbReference type="PROSITE" id="PS50294">
    <property type="entry name" value="WD_REPEATS_REGION"/>
    <property type="match status" value="4"/>
</dbReference>
<dbReference type="InterPro" id="IPR001680">
    <property type="entry name" value="WD40_rpt"/>
</dbReference>
<accession>A0A2R5GP15</accession>
<dbReference type="AlphaFoldDB" id="A0A2R5GP15"/>
<dbReference type="PRINTS" id="PR00320">
    <property type="entry name" value="GPROTEINBRPT"/>
</dbReference>
<keyword evidence="5" id="KW-1185">Reference proteome</keyword>
<name>A0A2R5GP15_9STRA</name>
<evidence type="ECO:0000313" key="4">
    <source>
        <dbReference type="EMBL" id="GBG32620.1"/>
    </source>
</evidence>
<dbReference type="EMBL" id="BEYU01000126">
    <property type="protein sequence ID" value="GBG32620.1"/>
    <property type="molecule type" value="Genomic_DNA"/>
</dbReference>
<evidence type="ECO:0000256" key="1">
    <source>
        <dbReference type="ARBA" id="ARBA00022574"/>
    </source>
</evidence>
<reference evidence="4 5" key="1">
    <citation type="submission" date="2017-12" db="EMBL/GenBank/DDBJ databases">
        <title>Sequencing, de novo assembly and annotation of complete genome of a new Thraustochytrid species, strain FCC1311.</title>
        <authorList>
            <person name="Sedici K."/>
            <person name="Godart F."/>
            <person name="Aiese Cigliano R."/>
            <person name="Sanseverino W."/>
            <person name="Barakat M."/>
            <person name="Ortet P."/>
            <person name="Marechal E."/>
            <person name="Cagnac O."/>
            <person name="Amato A."/>
        </authorList>
    </citation>
    <scope>NUCLEOTIDE SEQUENCE [LARGE SCALE GENOMIC DNA]</scope>
</reference>
<dbReference type="PROSITE" id="PS00678">
    <property type="entry name" value="WD_REPEATS_1"/>
    <property type="match status" value="1"/>
</dbReference>
<comment type="caution">
    <text evidence="4">The sequence shown here is derived from an EMBL/GenBank/DDBJ whole genome shotgun (WGS) entry which is preliminary data.</text>
</comment>
<evidence type="ECO:0000256" key="3">
    <source>
        <dbReference type="PROSITE-ProRule" id="PRU00221"/>
    </source>
</evidence>
<feature type="repeat" description="WD" evidence="3">
    <location>
        <begin position="306"/>
        <end position="337"/>
    </location>
</feature>
<dbReference type="SMART" id="SM00320">
    <property type="entry name" value="WD40"/>
    <property type="match status" value="6"/>
</dbReference>
<keyword evidence="1 3" id="KW-0853">WD repeat</keyword>
<dbReference type="PROSITE" id="PS50082">
    <property type="entry name" value="WD_REPEATS_2"/>
    <property type="match status" value="6"/>
</dbReference>
<dbReference type="Pfam" id="PF00400">
    <property type="entry name" value="WD40"/>
    <property type="match status" value="6"/>
</dbReference>
<dbReference type="InterPro" id="IPR020472">
    <property type="entry name" value="WD40_PAC1"/>
</dbReference>
<dbReference type="Gene3D" id="2.130.10.10">
    <property type="entry name" value="YVTN repeat-like/Quinoprotein amine dehydrogenase"/>
    <property type="match status" value="2"/>
</dbReference>
<dbReference type="PANTHER" id="PTHR19863:SF5">
    <property type="entry name" value="WD REPEAT-CONTAINING PROTEIN 47"/>
    <property type="match status" value="1"/>
</dbReference>
<gene>
    <name evidence="4" type="ORF">FCC1311_088452</name>
</gene>
<feature type="repeat" description="WD" evidence="3">
    <location>
        <begin position="393"/>
        <end position="427"/>
    </location>
</feature>
<dbReference type="InterPro" id="IPR040067">
    <property type="entry name" value="WDR47"/>
</dbReference>
<dbReference type="SUPFAM" id="SSF50978">
    <property type="entry name" value="WD40 repeat-like"/>
    <property type="match status" value="1"/>
</dbReference>
<sequence length="477" mass="51843">MLTAEYLASHGHFEALRELERDAERDLVFFRDNSEDAGEEVDFLRELVLEGKFQDVERSLAVVDGSHQDLFDASRALYCVRRQRLLELVNNDPPPGAKVLRAAFAAARDLNVASAQEINNLRQPIRAVAFGGTGRAAAFGTNGQCIAMTKIPSASTLNAAMSRAEPLAVQGNVHGSALVHGHATETAFPHLTYVEENNPPDLRLQREFLRAKNAHHGSVYALDWAPGNDDLLASGSNDKSVKLWRLREAETAAENSQLDPVLQMHGHKSTVRAVAFVDAQTLASAGGGDNALRLWDISTGKVVALLRGHSSAVFAVDTCSVDRLVSGSGDGTIRCWDPRQREAPCLTLRSPGAQRGIHAIASSAQSPFTLASGHEDGMCRVWDLRAQKTLFQAQTHDDEVRSLSMSKDGRWLLSGSFDGTVGLLDTEAFAQGIVARFQGHRDKVLTVKWLPDRPGFISTSADATAKLWALPEPVRCV</sequence>
<dbReference type="InterPro" id="IPR019775">
    <property type="entry name" value="WD40_repeat_CS"/>
</dbReference>
<organism evidence="4 5">
    <name type="scientific">Hondaea fermentalgiana</name>
    <dbReference type="NCBI Taxonomy" id="2315210"/>
    <lineage>
        <taxon>Eukaryota</taxon>
        <taxon>Sar</taxon>
        <taxon>Stramenopiles</taxon>
        <taxon>Bigyra</taxon>
        <taxon>Labyrinthulomycetes</taxon>
        <taxon>Thraustochytrida</taxon>
        <taxon>Thraustochytriidae</taxon>
        <taxon>Hondaea</taxon>
    </lineage>
</organism>
<dbReference type="InterPro" id="IPR015943">
    <property type="entry name" value="WD40/YVTN_repeat-like_dom_sf"/>
</dbReference>
<evidence type="ECO:0000313" key="5">
    <source>
        <dbReference type="Proteomes" id="UP000241890"/>
    </source>
</evidence>
<feature type="repeat" description="WD" evidence="3">
    <location>
        <begin position="437"/>
        <end position="468"/>
    </location>
</feature>
<protein>
    <submittedName>
        <fullName evidence="4">Guanine nucleotide-binding protein subunit beta-like protein</fullName>
    </submittedName>
</protein>
<dbReference type="InParanoid" id="A0A2R5GP15"/>
<dbReference type="PANTHER" id="PTHR19863">
    <property type="entry name" value="NEMITIN (NEURONAL ENRICHED MAP INTERACTING PROTEIN) HOMOLOG"/>
    <property type="match status" value="1"/>
</dbReference>
<dbReference type="OrthoDB" id="187712at2759"/>
<proteinExistence type="predicted"/>
<keyword evidence="2" id="KW-0677">Repeat</keyword>
<feature type="repeat" description="WD" evidence="3">
    <location>
        <begin position="264"/>
        <end position="305"/>
    </location>
</feature>
<dbReference type="Proteomes" id="UP000241890">
    <property type="component" value="Unassembled WGS sequence"/>
</dbReference>
<feature type="repeat" description="WD" evidence="3">
    <location>
        <begin position="212"/>
        <end position="254"/>
    </location>
</feature>
<dbReference type="InterPro" id="IPR036322">
    <property type="entry name" value="WD40_repeat_dom_sf"/>
</dbReference>
<feature type="repeat" description="WD" evidence="3">
    <location>
        <begin position="370"/>
        <end position="392"/>
    </location>
</feature>
<dbReference type="CDD" id="cd00200">
    <property type="entry name" value="WD40"/>
    <property type="match status" value="1"/>
</dbReference>